<proteinExistence type="inferred from homology"/>
<name>A0ABP5G1F2_9ACTN</name>
<accession>A0ABP5G1F2</accession>
<comment type="caution">
    <text evidence="3">The sequence shown here is derived from an EMBL/GenBank/DDBJ whole genome shotgun (WGS) entry which is preliminary data.</text>
</comment>
<dbReference type="EMBL" id="BAAAQN010000026">
    <property type="protein sequence ID" value="GAA2038478.1"/>
    <property type="molecule type" value="Genomic_DNA"/>
</dbReference>
<dbReference type="InterPro" id="IPR006015">
    <property type="entry name" value="Universal_stress_UspA"/>
</dbReference>
<dbReference type="PRINTS" id="PR01438">
    <property type="entry name" value="UNVRSLSTRESS"/>
</dbReference>
<reference evidence="4" key="1">
    <citation type="journal article" date="2019" name="Int. J. Syst. Evol. Microbiol.">
        <title>The Global Catalogue of Microorganisms (GCM) 10K type strain sequencing project: providing services to taxonomists for standard genome sequencing and annotation.</title>
        <authorList>
            <consortium name="The Broad Institute Genomics Platform"/>
            <consortium name="The Broad Institute Genome Sequencing Center for Infectious Disease"/>
            <person name="Wu L."/>
            <person name="Ma J."/>
        </authorList>
    </citation>
    <scope>NUCLEOTIDE SEQUENCE [LARGE SCALE GENOMIC DNA]</scope>
    <source>
        <strain evidence="4">JCM 16014</strain>
    </source>
</reference>
<sequence length="294" mass="31214">MTGPVVVGIDDFEHSDHLIAAAAQEAGTRLSRTLWLAHAYHGFAPPAQETGLTPEETVRAAALAHLAALAEQVQLRHPELRVETAAVTGPPAPALAKLAGSAALLVVGGRGRGGLAGQLLGSVSLRVLARADCPVLVVRGDQDEPAGRVMVGVDIDDLNGSATGPEVLEFAFDEAQRRDADLYAFYAWEDPSVLYAYGSQVFMNEQREAALERGRERLAAALYPWQQLCPEVKVASEVLAGLPAKLLVEATRMADVVVIGGRVRRDDQEGMRVGAIAHTVLHHAACPVAIVPEH</sequence>
<comment type="similarity">
    <text evidence="1">Belongs to the universal stress protein A family.</text>
</comment>
<dbReference type="SUPFAM" id="SSF52402">
    <property type="entry name" value="Adenine nucleotide alpha hydrolases-like"/>
    <property type="match status" value="2"/>
</dbReference>
<feature type="domain" description="UspA" evidence="2">
    <location>
        <begin position="148"/>
        <end position="292"/>
    </location>
</feature>
<dbReference type="Proteomes" id="UP001500751">
    <property type="component" value="Unassembled WGS sequence"/>
</dbReference>
<dbReference type="Pfam" id="PF00582">
    <property type="entry name" value="Usp"/>
    <property type="match status" value="2"/>
</dbReference>
<protein>
    <submittedName>
        <fullName evidence="3">Universal stress protein</fullName>
    </submittedName>
</protein>
<feature type="domain" description="UspA" evidence="2">
    <location>
        <begin position="1"/>
        <end position="139"/>
    </location>
</feature>
<evidence type="ECO:0000313" key="3">
    <source>
        <dbReference type="EMBL" id="GAA2038478.1"/>
    </source>
</evidence>
<evidence type="ECO:0000313" key="4">
    <source>
        <dbReference type="Proteomes" id="UP001500751"/>
    </source>
</evidence>
<dbReference type="PANTHER" id="PTHR46268">
    <property type="entry name" value="STRESS RESPONSE PROTEIN NHAX"/>
    <property type="match status" value="1"/>
</dbReference>
<dbReference type="RefSeq" id="WP_344667611.1">
    <property type="nucleotide sequence ID" value="NZ_BAAAQN010000026.1"/>
</dbReference>
<dbReference type="InterPro" id="IPR014729">
    <property type="entry name" value="Rossmann-like_a/b/a_fold"/>
</dbReference>
<organism evidence="3 4">
    <name type="scientific">Catenulispora yoronensis</name>
    <dbReference type="NCBI Taxonomy" id="450799"/>
    <lineage>
        <taxon>Bacteria</taxon>
        <taxon>Bacillati</taxon>
        <taxon>Actinomycetota</taxon>
        <taxon>Actinomycetes</taxon>
        <taxon>Catenulisporales</taxon>
        <taxon>Catenulisporaceae</taxon>
        <taxon>Catenulispora</taxon>
    </lineage>
</organism>
<evidence type="ECO:0000256" key="1">
    <source>
        <dbReference type="ARBA" id="ARBA00008791"/>
    </source>
</evidence>
<dbReference type="InterPro" id="IPR006016">
    <property type="entry name" value="UspA"/>
</dbReference>
<dbReference type="PANTHER" id="PTHR46268:SF6">
    <property type="entry name" value="UNIVERSAL STRESS PROTEIN UP12"/>
    <property type="match status" value="1"/>
</dbReference>
<keyword evidence="4" id="KW-1185">Reference proteome</keyword>
<gene>
    <name evidence="3" type="ORF">GCM10009839_45070</name>
</gene>
<dbReference type="Gene3D" id="3.40.50.620">
    <property type="entry name" value="HUPs"/>
    <property type="match status" value="2"/>
</dbReference>
<evidence type="ECO:0000259" key="2">
    <source>
        <dbReference type="Pfam" id="PF00582"/>
    </source>
</evidence>